<dbReference type="PANTHER" id="PTHR33085:SF142">
    <property type="entry name" value="DUF1618 DOMAIN-CONTAINING PROTEIN"/>
    <property type="match status" value="1"/>
</dbReference>
<reference evidence="1" key="4">
    <citation type="submission" date="2019-03" db="UniProtKB">
        <authorList>
            <consortium name="EnsemblPlants"/>
        </authorList>
    </citation>
    <scope>IDENTIFICATION</scope>
</reference>
<dbReference type="Gramene" id="AET5Gv21231100.1">
    <property type="protein sequence ID" value="AET5Gv21231100.1"/>
    <property type="gene ID" value="AET5Gv21231100"/>
</dbReference>
<name>A0A453MLM7_AEGTS</name>
<dbReference type="InterPro" id="IPR012871">
    <property type="entry name" value="DUF1668_ORYSA"/>
</dbReference>
<accession>A0A453MLM7</accession>
<dbReference type="Proteomes" id="UP000015105">
    <property type="component" value="Chromosome 5D"/>
</dbReference>
<reference evidence="2" key="2">
    <citation type="journal article" date="2017" name="Nat. Plants">
        <title>The Aegilops tauschii genome reveals multiple impacts of transposons.</title>
        <authorList>
            <person name="Zhao G."/>
            <person name="Zou C."/>
            <person name="Li K."/>
            <person name="Wang K."/>
            <person name="Li T."/>
            <person name="Gao L."/>
            <person name="Zhang X."/>
            <person name="Wang H."/>
            <person name="Yang Z."/>
            <person name="Liu X."/>
            <person name="Jiang W."/>
            <person name="Mao L."/>
            <person name="Kong X."/>
            <person name="Jiao Y."/>
            <person name="Jia J."/>
        </authorList>
    </citation>
    <scope>NUCLEOTIDE SEQUENCE [LARGE SCALE GENOMIC DNA]</scope>
    <source>
        <strain evidence="2">cv. AL8/78</strain>
    </source>
</reference>
<organism evidence="1 2">
    <name type="scientific">Aegilops tauschii subsp. strangulata</name>
    <name type="common">Goatgrass</name>
    <dbReference type="NCBI Taxonomy" id="200361"/>
    <lineage>
        <taxon>Eukaryota</taxon>
        <taxon>Viridiplantae</taxon>
        <taxon>Streptophyta</taxon>
        <taxon>Embryophyta</taxon>
        <taxon>Tracheophyta</taxon>
        <taxon>Spermatophyta</taxon>
        <taxon>Magnoliopsida</taxon>
        <taxon>Liliopsida</taxon>
        <taxon>Poales</taxon>
        <taxon>Poaceae</taxon>
        <taxon>BOP clade</taxon>
        <taxon>Pooideae</taxon>
        <taxon>Triticodae</taxon>
        <taxon>Triticeae</taxon>
        <taxon>Triticinae</taxon>
        <taxon>Aegilops</taxon>
    </lineage>
</organism>
<dbReference type="PANTHER" id="PTHR33085">
    <property type="entry name" value="OS12G0113100 PROTEIN-RELATED"/>
    <property type="match status" value="1"/>
</dbReference>
<dbReference type="EnsemblPlants" id="AET5Gv21231100.1">
    <property type="protein sequence ID" value="AET5Gv21231100.1"/>
    <property type="gene ID" value="AET5Gv21231100"/>
</dbReference>
<reference evidence="1" key="3">
    <citation type="journal article" date="2017" name="Nature">
        <title>Genome sequence of the progenitor of the wheat D genome Aegilops tauschii.</title>
        <authorList>
            <person name="Luo M.C."/>
            <person name="Gu Y.Q."/>
            <person name="Puiu D."/>
            <person name="Wang H."/>
            <person name="Twardziok S.O."/>
            <person name="Deal K.R."/>
            <person name="Huo N."/>
            <person name="Zhu T."/>
            <person name="Wang L."/>
            <person name="Wang Y."/>
            <person name="McGuire P.E."/>
            <person name="Liu S."/>
            <person name="Long H."/>
            <person name="Ramasamy R.K."/>
            <person name="Rodriguez J.C."/>
            <person name="Van S.L."/>
            <person name="Yuan L."/>
            <person name="Wang Z."/>
            <person name="Xia Z."/>
            <person name="Xiao L."/>
            <person name="Anderson O.D."/>
            <person name="Ouyang S."/>
            <person name="Liang Y."/>
            <person name="Zimin A.V."/>
            <person name="Pertea G."/>
            <person name="Qi P."/>
            <person name="Bennetzen J.L."/>
            <person name="Dai X."/>
            <person name="Dawson M.W."/>
            <person name="Muller H.G."/>
            <person name="Kugler K."/>
            <person name="Rivarola-Duarte L."/>
            <person name="Spannagl M."/>
            <person name="Mayer K.F.X."/>
            <person name="Lu F.H."/>
            <person name="Bevan M.W."/>
            <person name="Leroy P."/>
            <person name="Li P."/>
            <person name="You F.M."/>
            <person name="Sun Q."/>
            <person name="Liu Z."/>
            <person name="Lyons E."/>
            <person name="Wicker T."/>
            <person name="Salzberg S.L."/>
            <person name="Devos K.M."/>
            <person name="Dvorak J."/>
        </authorList>
    </citation>
    <scope>NUCLEOTIDE SEQUENCE [LARGE SCALE GENOMIC DNA]</scope>
    <source>
        <strain evidence="1">cv. AL8/78</strain>
    </source>
</reference>
<reference evidence="1" key="5">
    <citation type="journal article" date="2021" name="G3 (Bethesda)">
        <title>Aegilops tauschii genome assembly Aet v5.0 features greater sequence contiguity and improved annotation.</title>
        <authorList>
            <person name="Wang L."/>
            <person name="Zhu T."/>
            <person name="Rodriguez J.C."/>
            <person name="Deal K.R."/>
            <person name="Dubcovsky J."/>
            <person name="McGuire P.E."/>
            <person name="Lux T."/>
            <person name="Spannagl M."/>
            <person name="Mayer K.F.X."/>
            <person name="Baldrich P."/>
            <person name="Meyers B.C."/>
            <person name="Huo N."/>
            <person name="Gu Y.Q."/>
            <person name="Zhou H."/>
            <person name="Devos K.M."/>
            <person name="Bennetzen J.L."/>
            <person name="Unver T."/>
            <person name="Budak H."/>
            <person name="Gulick P.J."/>
            <person name="Galiba G."/>
            <person name="Kalapos B."/>
            <person name="Nelson D.R."/>
            <person name="Li P."/>
            <person name="You F.M."/>
            <person name="Luo M.C."/>
            <person name="Dvorak J."/>
        </authorList>
    </citation>
    <scope>NUCLEOTIDE SEQUENCE [LARGE SCALE GENOMIC DNA]</scope>
    <source>
        <strain evidence="1">cv. AL8/78</strain>
    </source>
</reference>
<proteinExistence type="predicted"/>
<evidence type="ECO:0008006" key="3">
    <source>
        <dbReference type="Google" id="ProtNLM"/>
    </source>
</evidence>
<keyword evidence="2" id="KW-1185">Reference proteome</keyword>
<protein>
    <recommendedName>
        <fullName evidence="3">DUF1618 domain-containing protein</fullName>
    </recommendedName>
</protein>
<evidence type="ECO:0000313" key="1">
    <source>
        <dbReference type="EnsemblPlants" id="AET5Gv21231100.1"/>
    </source>
</evidence>
<evidence type="ECO:0000313" key="2">
    <source>
        <dbReference type="Proteomes" id="UP000015105"/>
    </source>
</evidence>
<dbReference type="AlphaFoldDB" id="A0A453MLM7"/>
<sequence>VGNKLYTFDSNGRPPHYLCEQPALNYDGGYDSGDQEVMFTMRGQIMEWAWKTGPSPLPGSGASYVKSYAVHPDGRAIFVSHSIFYGNPILPFTFSLDTEHGGWTRRGDWTLPFQGRAYYDGHLDAWVGIREAEGDGTECENQGSPYLCPCDVPDLPDVNGDQPPEPLPAPEWKMCKEELTFFKGALSRAFVHTGRGRFCLLEVTRAREIEAMDDCDEDLLRVTTFCAKHGKNGELLVAPCRHGRSYFLPPCFADPLIAFWM</sequence>
<dbReference type="Pfam" id="PF07893">
    <property type="entry name" value="DUF1668"/>
    <property type="match status" value="1"/>
</dbReference>
<reference evidence="2" key="1">
    <citation type="journal article" date="2014" name="Science">
        <title>Ancient hybridizations among the ancestral genomes of bread wheat.</title>
        <authorList>
            <consortium name="International Wheat Genome Sequencing Consortium,"/>
            <person name="Marcussen T."/>
            <person name="Sandve S.R."/>
            <person name="Heier L."/>
            <person name="Spannagl M."/>
            <person name="Pfeifer M."/>
            <person name="Jakobsen K.S."/>
            <person name="Wulff B.B."/>
            <person name="Steuernagel B."/>
            <person name="Mayer K.F."/>
            <person name="Olsen O.A."/>
        </authorList>
    </citation>
    <scope>NUCLEOTIDE SEQUENCE [LARGE SCALE GENOMIC DNA]</scope>
    <source>
        <strain evidence="2">cv. AL8/78</strain>
    </source>
</reference>